<evidence type="ECO:0000313" key="2">
    <source>
        <dbReference type="Proteomes" id="UP000297031"/>
    </source>
</evidence>
<name>A0A4V1D223_9BACT</name>
<evidence type="ECO:0000313" key="1">
    <source>
        <dbReference type="EMBL" id="QCD37208.1"/>
    </source>
</evidence>
<dbReference type="KEGG" id="mgod:E7746_14820"/>
<accession>A0A4V1D223</accession>
<reference evidence="1 2" key="1">
    <citation type="submission" date="2019-02" db="EMBL/GenBank/DDBJ databases">
        <title>Isolation and identification of novel species under the genus Muribaculum.</title>
        <authorList>
            <person name="Miyake S."/>
            <person name="Ding Y."/>
            <person name="Low A."/>
            <person name="Soh M."/>
            <person name="Seedorf H."/>
        </authorList>
    </citation>
    <scope>NUCLEOTIDE SEQUENCE [LARGE SCALE GENOMIC DNA]</scope>
    <source>
        <strain evidence="1 2">TLL-A4</strain>
        <plasmid evidence="2">ptaa-4-1</plasmid>
    </source>
</reference>
<proteinExistence type="predicted"/>
<sequence>MEESNRLPYFLIDLMKSYIVGDFPLDDKADVLLFEIGRQLVNCNSRNEPTDDLEYLYDTAKWLQSKIMEE</sequence>
<gene>
    <name evidence="1" type="ORF">E7746_14820</name>
</gene>
<organism evidence="1 2">
    <name type="scientific">Muribaculum gordoncarteri</name>
    <dbReference type="NCBI Taxonomy" id="2530390"/>
    <lineage>
        <taxon>Bacteria</taxon>
        <taxon>Pseudomonadati</taxon>
        <taxon>Bacteroidota</taxon>
        <taxon>Bacteroidia</taxon>
        <taxon>Bacteroidales</taxon>
        <taxon>Muribaculaceae</taxon>
        <taxon>Muribaculum</taxon>
    </lineage>
</organism>
<dbReference type="Proteomes" id="UP000297031">
    <property type="component" value="Plasmid pTAA-4-1"/>
</dbReference>
<keyword evidence="1" id="KW-0614">Plasmid</keyword>
<dbReference type="AlphaFoldDB" id="A0A4V1D223"/>
<dbReference type="RefSeq" id="WP_136411380.1">
    <property type="nucleotide sequence ID" value="NZ_CP039394.1"/>
</dbReference>
<dbReference type="EMBL" id="CP039394">
    <property type="protein sequence ID" value="QCD37208.1"/>
    <property type="molecule type" value="Genomic_DNA"/>
</dbReference>
<protein>
    <submittedName>
        <fullName evidence="1">Uncharacterized protein</fullName>
    </submittedName>
</protein>
<geneLocation type="plasmid" evidence="2">
    <name>ptaa-4-1</name>
</geneLocation>
<dbReference type="OrthoDB" id="9881040at2"/>
<keyword evidence="2" id="KW-1185">Reference proteome</keyword>